<name>A0ABX0H107_9ACTN</name>
<gene>
    <name evidence="1" type="ORF">G9H71_19765</name>
</gene>
<keyword evidence="2" id="KW-1185">Reference proteome</keyword>
<evidence type="ECO:0000313" key="1">
    <source>
        <dbReference type="EMBL" id="NHC16026.1"/>
    </source>
</evidence>
<comment type="caution">
    <text evidence="1">The sequence shown here is derived from an EMBL/GenBank/DDBJ whole genome shotgun (WGS) entry which is preliminary data.</text>
</comment>
<feature type="non-terminal residue" evidence="1">
    <location>
        <position position="47"/>
    </location>
</feature>
<reference evidence="1 2" key="1">
    <citation type="submission" date="2020-03" db="EMBL/GenBank/DDBJ databases">
        <title>Two novel Motilibacter sp.</title>
        <authorList>
            <person name="Liu S."/>
        </authorList>
    </citation>
    <scope>NUCLEOTIDE SEQUENCE [LARGE SCALE GENOMIC DNA]</scope>
    <source>
        <strain evidence="1 2">E257</strain>
    </source>
</reference>
<sequence length="47" mass="4639">MTVGTLSPRPAFSLLPGFDRALAAAAPVTSGRVTGVVGLDLTVAGID</sequence>
<proteinExistence type="predicted"/>
<organism evidence="1 2">
    <name type="scientific">Motilibacter deserti</name>
    <dbReference type="NCBI Taxonomy" id="2714956"/>
    <lineage>
        <taxon>Bacteria</taxon>
        <taxon>Bacillati</taxon>
        <taxon>Actinomycetota</taxon>
        <taxon>Actinomycetes</taxon>
        <taxon>Motilibacterales</taxon>
        <taxon>Motilibacteraceae</taxon>
        <taxon>Motilibacter</taxon>
    </lineage>
</organism>
<accession>A0ABX0H107</accession>
<evidence type="ECO:0000313" key="2">
    <source>
        <dbReference type="Proteomes" id="UP000800981"/>
    </source>
</evidence>
<dbReference type="Proteomes" id="UP000800981">
    <property type="component" value="Unassembled WGS sequence"/>
</dbReference>
<protein>
    <submittedName>
        <fullName evidence="1">Uncharacterized protein</fullName>
    </submittedName>
</protein>
<dbReference type="EMBL" id="JAANNP010000081">
    <property type="protein sequence ID" value="NHC16026.1"/>
    <property type="molecule type" value="Genomic_DNA"/>
</dbReference>